<dbReference type="PROSITE" id="PS00671">
    <property type="entry name" value="D_2_HYDROXYACID_DH_3"/>
    <property type="match status" value="1"/>
</dbReference>
<dbReference type="CDD" id="cd04902">
    <property type="entry name" value="ACT_3PGDH-xct"/>
    <property type="match status" value="1"/>
</dbReference>
<dbReference type="Gene3D" id="3.40.50.720">
    <property type="entry name" value="NAD(P)-binding Rossmann-like Domain"/>
    <property type="match status" value="2"/>
</dbReference>
<dbReference type="Pfam" id="PF19304">
    <property type="entry name" value="PGDH_inter"/>
    <property type="match status" value="1"/>
</dbReference>
<evidence type="ECO:0000256" key="6">
    <source>
        <dbReference type="ARBA" id="ARBA00023027"/>
    </source>
</evidence>
<evidence type="ECO:0000256" key="7">
    <source>
        <dbReference type="ARBA" id="ARBA00048126"/>
    </source>
</evidence>
<evidence type="ECO:0000313" key="12">
    <source>
        <dbReference type="Proteomes" id="UP000019591"/>
    </source>
</evidence>
<dbReference type="Gene3D" id="3.30.1330.90">
    <property type="entry name" value="D-3-phosphoglycerate dehydrogenase, domain 3"/>
    <property type="match status" value="1"/>
</dbReference>
<dbReference type="SUPFAM" id="SSF55021">
    <property type="entry name" value="ACT-like"/>
    <property type="match status" value="1"/>
</dbReference>
<dbReference type="PANTHER" id="PTHR42938:SF47">
    <property type="entry name" value="HYDROXYPYRUVATE REDUCTASE"/>
    <property type="match status" value="1"/>
</dbReference>
<dbReference type="SUPFAM" id="SSF51735">
    <property type="entry name" value="NAD(P)-binding Rossmann-fold domains"/>
    <property type="match status" value="1"/>
</dbReference>
<comment type="similarity">
    <text evidence="3 9">Belongs to the D-isomer specific 2-hydroxyacid dehydrogenase family.</text>
</comment>
<feature type="domain" description="ACT" evidence="10">
    <location>
        <begin position="470"/>
        <end position="542"/>
    </location>
</feature>
<sequence length="542" mass="60068">MNPEYQVQNGGIDMEKKRVLITETINKEGIDLLEKYFDVDIKKNISKEELAEVIEGYDALIVRSNPYIDEEVLQNAGRLQIIGRAGNGIDNIKLEPATKKGIIVANTPDSNSMSACELAIGLMLSQARNIAQADIHLKNGGWSRDKFMGSELYGKTLGIIGLGRIGSLVAKRMAAFDMKIVAYDPYISDERFERFGAVKKDSLRELLQEADFITIHTPRTTETIGMIGDDEISMMKQGVRIVNAARGGIIDERALYRGLTSGKIASAGLDVHEKEPFGDNPLLTLPNVIVTPHIGATTHEAQKNVGVCIAEQVIKALNGEIVPNAVNLPALHRDELESIKPYINLMEDLGKLYYQFYSEPIDFVDIKYWGSIANQDTEMIDIAFLKGLLEPVVMEGVNYINARLMAEERGIKFRRRKDAVPHNNYTELITVSIKHRSGEFTLAGNVSSKKTGKLVEIEGYEVDVCPSQHMIFIQNIDVPGVVGNVGRVLGEENINIATMQVGRNERGEKALMVLNVDDEASEDTLSKLVQKANVLWAKAIRL</sequence>
<keyword evidence="12" id="KW-1185">Reference proteome</keyword>
<dbReference type="PROSITE" id="PS00065">
    <property type="entry name" value="D_2_HYDROXYACID_DH_1"/>
    <property type="match status" value="1"/>
</dbReference>
<dbReference type="STRING" id="1286171.EAL2_c09940"/>
<dbReference type="AlphaFoldDB" id="W8TEP7"/>
<dbReference type="GO" id="GO:0006564">
    <property type="term" value="P:L-serine biosynthetic process"/>
    <property type="evidence" value="ECO:0007669"/>
    <property type="project" value="UniProtKB-UniRule"/>
</dbReference>
<evidence type="ECO:0000256" key="4">
    <source>
        <dbReference type="ARBA" id="ARBA00021582"/>
    </source>
</evidence>
<comment type="catalytic activity">
    <reaction evidence="7">
        <text>(R)-2-hydroxyglutarate + NAD(+) = 2-oxoglutarate + NADH + H(+)</text>
        <dbReference type="Rhea" id="RHEA:49612"/>
        <dbReference type="ChEBI" id="CHEBI:15378"/>
        <dbReference type="ChEBI" id="CHEBI:15801"/>
        <dbReference type="ChEBI" id="CHEBI:16810"/>
        <dbReference type="ChEBI" id="CHEBI:57540"/>
        <dbReference type="ChEBI" id="CHEBI:57945"/>
        <dbReference type="EC" id="1.1.1.399"/>
    </reaction>
</comment>
<reference evidence="11 12" key="1">
    <citation type="journal article" date="2014" name="Genome Announc.">
        <title>Complete Genome Sequence of Amino Acid-Utilizing Eubacterium acidaminophilum al-2 (DSM 3953).</title>
        <authorList>
            <person name="Poehlein A."/>
            <person name="Andreesen J.R."/>
            <person name="Daniel R."/>
        </authorList>
    </citation>
    <scope>NUCLEOTIDE SEQUENCE [LARGE SCALE GENOMIC DNA]</scope>
    <source>
        <strain evidence="11 12">DSM 3953</strain>
    </source>
</reference>
<accession>W8TEP7</accession>
<dbReference type="FunFam" id="3.30.70.260:FF:000008">
    <property type="entry name" value="D-3-phosphoglycerate dehydrogenase, chloroplastic"/>
    <property type="match status" value="1"/>
</dbReference>
<dbReference type="InterPro" id="IPR045865">
    <property type="entry name" value="ACT-like_dom_sf"/>
</dbReference>
<evidence type="ECO:0000256" key="2">
    <source>
        <dbReference type="ARBA" id="ARBA00005216"/>
    </source>
</evidence>
<keyword evidence="9" id="KW-0718">Serine biosynthesis</keyword>
<dbReference type="InterPro" id="IPR029753">
    <property type="entry name" value="D-isomer_DH_CS"/>
</dbReference>
<comment type="pathway">
    <text evidence="2 9">Amino-acid biosynthesis; L-serine biosynthesis; L-serine from 3-phospho-D-glycerate: step 1/3.</text>
</comment>
<dbReference type="KEGG" id="eac:EAL2_c09940"/>
<dbReference type="EC" id="1.1.1.95" evidence="9"/>
<dbReference type="EMBL" id="CP007452">
    <property type="protein sequence ID" value="AHM56293.1"/>
    <property type="molecule type" value="Genomic_DNA"/>
</dbReference>
<keyword evidence="6 9" id="KW-0520">NAD</keyword>
<dbReference type="GO" id="GO:0004617">
    <property type="term" value="F:phosphoglycerate dehydrogenase activity"/>
    <property type="evidence" value="ECO:0007669"/>
    <property type="project" value="UniProtKB-UniRule"/>
</dbReference>
<comment type="catalytic activity">
    <reaction evidence="8 9">
        <text>(2R)-3-phosphoglycerate + NAD(+) = 3-phosphooxypyruvate + NADH + H(+)</text>
        <dbReference type="Rhea" id="RHEA:12641"/>
        <dbReference type="ChEBI" id="CHEBI:15378"/>
        <dbReference type="ChEBI" id="CHEBI:18110"/>
        <dbReference type="ChEBI" id="CHEBI:57540"/>
        <dbReference type="ChEBI" id="CHEBI:57945"/>
        <dbReference type="ChEBI" id="CHEBI:58272"/>
        <dbReference type="EC" id="1.1.1.95"/>
    </reaction>
</comment>
<dbReference type="InterPro" id="IPR002912">
    <property type="entry name" value="ACT_dom"/>
</dbReference>
<keyword evidence="5 9" id="KW-0560">Oxidoreductase</keyword>
<evidence type="ECO:0000256" key="5">
    <source>
        <dbReference type="ARBA" id="ARBA00023002"/>
    </source>
</evidence>
<dbReference type="PATRIC" id="fig|1286171.3.peg.944"/>
<dbReference type="PROSITE" id="PS00670">
    <property type="entry name" value="D_2_HYDROXYACID_DH_2"/>
    <property type="match status" value="1"/>
</dbReference>
<dbReference type="SUPFAM" id="SSF143548">
    <property type="entry name" value="Serine metabolism enzymes domain"/>
    <property type="match status" value="1"/>
</dbReference>
<dbReference type="PANTHER" id="PTHR42938">
    <property type="entry name" value="FORMATE DEHYDROGENASE 1"/>
    <property type="match status" value="1"/>
</dbReference>
<evidence type="ECO:0000256" key="8">
    <source>
        <dbReference type="ARBA" id="ARBA00048731"/>
    </source>
</evidence>
<proteinExistence type="inferred from homology"/>
<evidence type="ECO:0000256" key="1">
    <source>
        <dbReference type="ARBA" id="ARBA00003800"/>
    </source>
</evidence>
<dbReference type="FunFam" id="3.30.1330.90:FF:000003">
    <property type="entry name" value="D-3-phosphoglycerate dehydrogenase"/>
    <property type="match status" value="1"/>
</dbReference>
<dbReference type="InterPro" id="IPR045626">
    <property type="entry name" value="PGDH_ASB_dom"/>
</dbReference>
<dbReference type="Pfam" id="PF01842">
    <property type="entry name" value="ACT"/>
    <property type="match status" value="1"/>
</dbReference>
<dbReference type="InterPro" id="IPR029752">
    <property type="entry name" value="D-isomer_DH_CS1"/>
</dbReference>
<protein>
    <recommendedName>
        <fullName evidence="4 9">D-3-phosphoglycerate dehydrogenase</fullName>
        <ecNumber evidence="9">1.1.1.95</ecNumber>
    </recommendedName>
</protein>
<dbReference type="InterPro" id="IPR006139">
    <property type="entry name" value="D-isomer_2_OHA_DH_cat_dom"/>
</dbReference>
<dbReference type="eggNOG" id="COG0111">
    <property type="taxonomic scope" value="Bacteria"/>
</dbReference>
<dbReference type="Gene3D" id="3.30.70.260">
    <property type="match status" value="1"/>
</dbReference>
<dbReference type="PROSITE" id="PS51671">
    <property type="entry name" value="ACT"/>
    <property type="match status" value="1"/>
</dbReference>
<comment type="function">
    <text evidence="1">Catalyzes the reversible oxidation of 3-phospho-D-glycerate to 3-phosphonooxypyruvate, the first step of the phosphorylated L-serine biosynthesis pathway. Also catalyzes the reversible oxidation of 2-hydroxyglutarate to 2-oxoglutarate.</text>
</comment>
<dbReference type="InterPro" id="IPR029009">
    <property type="entry name" value="ASB_dom_sf"/>
</dbReference>
<evidence type="ECO:0000256" key="9">
    <source>
        <dbReference type="RuleBase" id="RU363003"/>
    </source>
</evidence>
<dbReference type="HOGENOM" id="CLU_019796_8_1_9"/>
<evidence type="ECO:0000256" key="3">
    <source>
        <dbReference type="ARBA" id="ARBA00005854"/>
    </source>
</evidence>
<dbReference type="InterPro" id="IPR036291">
    <property type="entry name" value="NAD(P)-bd_dom_sf"/>
</dbReference>
<keyword evidence="9" id="KW-0028">Amino-acid biosynthesis</keyword>
<dbReference type="Pfam" id="PF00389">
    <property type="entry name" value="2-Hacid_dh"/>
    <property type="match status" value="1"/>
</dbReference>
<dbReference type="CDD" id="cd12173">
    <property type="entry name" value="PGDH_4"/>
    <property type="match status" value="1"/>
</dbReference>
<dbReference type="Pfam" id="PF02826">
    <property type="entry name" value="2-Hacid_dh_C"/>
    <property type="match status" value="1"/>
</dbReference>
<dbReference type="Proteomes" id="UP000019591">
    <property type="component" value="Chromosome"/>
</dbReference>
<dbReference type="InterPro" id="IPR006236">
    <property type="entry name" value="PGDH"/>
</dbReference>
<evidence type="ECO:0000259" key="10">
    <source>
        <dbReference type="PROSITE" id="PS51671"/>
    </source>
</evidence>
<dbReference type="UniPathway" id="UPA00135">
    <property type="reaction ID" value="UER00196"/>
</dbReference>
<dbReference type="NCBIfam" id="TIGR01327">
    <property type="entry name" value="PGDH"/>
    <property type="match status" value="1"/>
</dbReference>
<evidence type="ECO:0000313" key="11">
    <source>
        <dbReference type="EMBL" id="AHM56293.1"/>
    </source>
</evidence>
<dbReference type="GO" id="GO:0051287">
    <property type="term" value="F:NAD binding"/>
    <property type="evidence" value="ECO:0007669"/>
    <property type="project" value="UniProtKB-UniRule"/>
</dbReference>
<dbReference type="FunFam" id="3.40.50.720:FF:000021">
    <property type="entry name" value="D-3-phosphoglycerate dehydrogenase"/>
    <property type="match status" value="1"/>
</dbReference>
<dbReference type="SUPFAM" id="SSF52283">
    <property type="entry name" value="Formate/glycerate dehydrogenase catalytic domain-like"/>
    <property type="match status" value="1"/>
</dbReference>
<gene>
    <name evidence="11" type="primary">serA</name>
    <name evidence="11" type="ORF">EAL2_c09940</name>
</gene>
<dbReference type="InterPro" id="IPR006140">
    <property type="entry name" value="D-isomer_DH_NAD-bd"/>
</dbReference>
<organism evidence="11 12">
    <name type="scientific">Peptoclostridium acidaminophilum DSM 3953</name>
    <dbReference type="NCBI Taxonomy" id="1286171"/>
    <lineage>
        <taxon>Bacteria</taxon>
        <taxon>Bacillati</taxon>
        <taxon>Bacillota</taxon>
        <taxon>Clostridia</taxon>
        <taxon>Peptostreptococcales</taxon>
        <taxon>Peptoclostridiaceae</taxon>
        <taxon>Peptoclostridium</taxon>
    </lineage>
</organism>
<name>W8TEP7_PEPAC</name>